<dbReference type="RefSeq" id="WP_271435475.1">
    <property type="nucleotide sequence ID" value="NZ_CP073355.1"/>
</dbReference>
<dbReference type="InterPro" id="IPR001296">
    <property type="entry name" value="Glyco_trans_1"/>
</dbReference>
<accession>A0AAX3BE15</accession>
<dbReference type="InterPro" id="IPR028098">
    <property type="entry name" value="Glyco_trans_4-like_N"/>
</dbReference>
<gene>
    <name evidence="4" type="ORF">KDW03_00645</name>
</gene>
<proteinExistence type="predicted"/>
<sequence>MKRIVIDARMIQMSGIGRYIRSVLPAVMNLSDVEIILMGNPHELLPYTENIIPLRSRIYHPREQGELARKIPPCDLFWSPHFNVPITKIKAKKRLVTIHDVFHITSIAPYNWLEKTYARYLIQQAIKLSDAVIVVSEFTRDEIDFYLHPSPKDKAKFHTIYHFVEMPQDLVSPEERKDILSRYGIRPPFILYVGNIKPHKNIEGLIRAFAIVSRLHKELSLVVVGNKDNFYKGLPELEKIITEHHTSDRILFTGSVKDRELVTFYQEAIALVLPSFYEGFGLPPLEAMSVGCPVIVSYIPVFWEILENSAYYVNPYSYEDIAQKIYTMVCDNELQETYRQRGKERAALFTKDKTISEHLSLINSLFMG</sequence>
<dbReference type="AlphaFoldDB" id="A0AAX3BE15"/>
<dbReference type="PANTHER" id="PTHR46401:SF2">
    <property type="entry name" value="GLYCOSYLTRANSFERASE WBBK-RELATED"/>
    <property type="match status" value="1"/>
</dbReference>
<keyword evidence="5" id="KW-1185">Reference proteome</keyword>
<dbReference type="GO" id="GO:0016757">
    <property type="term" value="F:glycosyltransferase activity"/>
    <property type="evidence" value="ECO:0007669"/>
    <property type="project" value="InterPro"/>
</dbReference>
<evidence type="ECO:0000256" key="1">
    <source>
        <dbReference type="ARBA" id="ARBA00022679"/>
    </source>
</evidence>
<dbReference type="Pfam" id="PF13439">
    <property type="entry name" value="Glyco_transf_4"/>
    <property type="match status" value="1"/>
</dbReference>
<dbReference type="CDD" id="cd03809">
    <property type="entry name" value="GT4_MtfB-like"/>
    <property type="match status" value="1"/>
</dbReference>
<dbReference type="GO" id="GO:0009103">
    <property type="term" value="P:lipopolysaccharide biosynthetic process"/>
    <property type="evidence" value="ECO:0007669"/>
    <property type="project" value="TreeGrafter"/>
</dbReference>
<evidence type="ECO:0000313" key="5">
    <source>
        <dbReference type="Proteomes" id="UP001056539"/>
    </source>
</evidence>
<dbReference type="SUPFAM" id="SSF53756">
    <property type="entry name" value="UDP-Glycosyltransferase/glycogen phosphorylase"/>
    <property type="match status" value="1"/>
</dbReference>
<evidence type="ECO:0000259" key="3">
    <source>
        <dbReference type="Pfam" id="PF13439"/>
    </source>
</evidence>
<feature type="domain" description="Glycosyltransferase subfamily 4-like N-terminal" evidence="3">
    <location>
        <begin position="15"/>
        <end position="164"/>
    </location>
</feature>
<reference evidence="4" key="2">
    <citation type="submission" date="2022-06" db="EMBL/GenBank/DDBJ databases">
        <title>Thermospira aquatica gen. nov., sp. nov.</title>
        <authorList>
            <person name="Ben Ali Gam Z."/>
            <person name="Labat M."/>
        </authorList>
    </citation>
    <scope>NUCLEOTIDE SEQUENCE</scope>
    <source>
        <strain evidence="4">F1F22</strain>
    </source>
</reference>
<organism evidence="4 5">
    <name type="scientific">Thermospira aquatica</name>
    <dbReference type="NCBI Taxonomy" id="2828656"/>
    <lineage>
        <taxon>Bacteria</taxon>
        <taxon>Pseudomonadati</taxon>
        <taxon>Spirochaetota</taxon>
        <taxon>Spirochaetia</taxon>
        <taxon>Brevinematales</taxon>
        <taxon>Thermospiraceae</taxon>
        <taxon>Thermospira</taxon>
    </lineage>
</organism>
<dbReference type="KEGG" id="taqu:KDW03_00645"/>
<feature type="domain" description="Glycosyl transferase family 1" evidence="2">
    <location>
        <begin position="187"/>
        <end position="345"/>
    </location>
</feature>
<dbReference type="PANTHER" id="PTHR46401">
    <property type="entry name" value="GLYCOSYLTRANSFERASE WBBK-RELATED"/>
    <property type="match status" value="1"/>
</dbReference>
<evidence type="ECO:0000313" key="4">
    <source>
        <dbReference type="EMBL" id="URA10345.1"/>
    </source>
</evidence>
<dbReference type="EMBL" id="CP073355">
    <property type="protein sequence ID" value="URA10345.1"/>
    <property type="molecule type" value="Genomic_DNA"/>
</dbReference>
<reference evidence="4" key="1">
    <citation type="submission" date="2021-04" db="EMBL/GenBank/DDBJ databases">
        <authorList>
            <person name="Postec A."/>
        </authorList>
    </citation>
    <scope>NUCLEOTIDE SEQUENCE</scope>
    <source>
        <strain evidence="4">F1F22</strain>
    </source>
</reference>
<dbReference type="Proteomes" id="UP001056539">
    <property type="component" value="Chromosome"/>
</dbReference>
<keyword evidence="1" id="KW-0808">Transferase</keyword>
<evidence type="ECO:0000259" key="2">
    <source>
        <dbReference type="Pfam" id="PF00534"/>
    </source>
</evidence>
<name>A0AAX3BE15_9SPIR</name>
<dbReference type="Pfam" id="PF00534">
    <property type="entry name" value="Glycos_transf_1"/>
    <property type="match status" value="1"/>
</dbReference>
<dbReference type="Gene3D" id="3.40.50.2000">
    <property type="entry name" value="Glycogen Phosphorylase B"/>
    <property type="match status" value="2"/>
</dbReference>
<protein>
    <submittedName>
        <fullName evidence="4">Glycosyltransferase family 4 protein</fullName>
    </submittedName>
</protein>